<protein>
    <recommendedName>
        <fullName evidence="4">Protein kinase domain-containing protein</fullName>
    </recommendedName>
</protein>
<evidence type="ECO:0000313" key="3">
    <source>
        <dbReference type="Proteomes" id="UP000654370"/>
    </source>
</evidence>
<dbReference type="OrthoDB" id="2157859at2759"/>
<evidence type="ECO:0008006" key="4">
    <source>
        <dbReference type="Google" id="ProtNLM"/>
    </source>
</evidence>
<keyword evidence="3" id="KW-1185">Reference proteome</keyword>
<reference evidence="2" key="1">
    <citation type="submission" date="2020-12" db="EMBL/GenBank/DDBJ databases">
        <title>Metabolic potential, ecology and presence of endohyphal bacteria is reflected in genomic diversity of Mucoromycotina.</title>
        <authorList>
            <person name="Muszewska A."/>
            <person name="Okrasinska A."/>
            <person name="Steczkiewicz K."/>
            <person name="Drgas O."/>
            <person name="Orlowska M."/>
            <person name="Perlinska-Lenart U."/>
            <person name="Aleksandrzak-Piekarczyk T."/>
            <person name="Szatraj K."/>
            <person name="Zielenkiewicz U."/>
            <person name="Pilsyk S."/>
            <person name="Malc E."/>
            <person name="Mieczkowski P."/>
            <person name="Kruszewska J.S."/>
            <person name="Biernat P."/>
            <person name="Pawlowska J."/>
        </authorList>
    </citation>
    <scope>NUCLEOTIDE SEQUENCE</scope>
    <source>
        <strain evidence="2">WA0000067209</strain>
    </source>
</reference>
<proteinExistence type="predicted"/>
<feature type="compositionally biased region" description="Polar residues" evidence="1">
    <location>
        <begin position="78"/>
        <end position="88"/>
    </location>
</feature>
<evidence type="ECO:0000256" key="1">
    <source>
        <dbReference type="SAM" id="MobiDB-lite"/>
    </source>
</evidence>
<gene>
    <name evidence="2" type="ORF">INT43_006719</name>
</gene>
<feature type="compositionally biased region" description="Low complexity" evidence="1">
    <location>
        <begin position="15"/>
        <end position="40"/>
    </location>
</feature>
<accession>A0A8H7Q0L0</accession>
<dbReference type="InterPro" id="IPR011009">
    <property type="entry name" value="Kinase-like_dom_sf"/>
</dbReference>
<dbReference type="Proteomes" id="UP000654370">
    <property type="component" value="Unassembled WGS sequence"/>
</dbReference>
<sequence>MTVVLPWKIDRHNASHATSNSSNSLYSSSRSSSSTANTSSMEHDAPVQALKPLPALELADPSSRQPTSPVTPLPTPVRSNSLRVQKPSSDNRHHGLSSTSNHDDAAQRKPRKMLGNYTLTKTLGAGSMGKVKLAVHGVTGHKVHIKLHNPFDLRMMYRNTSYTLCALLSTLQRTFYDGKV</sequence>
<feature type="region of interest" description="Disordered" evidence="1">
    <location>
        <begin position="1"/>
        <end position="112"/>
    </location>
</feature>
<name>A0A8H7Q0L0_MORIS</name>
<organism evidence="2 3">
    <name type="scientific">Mortierella isabellina</name>
    <name type="common">Filamentous fungus</name>
    <name type="synonym">Umbelopsis isabellina</name>
    <dbReference type="NCBI Taxonomy" id="91625"/>
    <lineage>
        <taxon>Eukaryota</taxon>
        <taxon>Fungi</taxon>
        <taxon>Fungi incertae sedis</taxon>
        <taxon>Mucoromycota</taxon>
        <taxon>Mucoromycotina</taxon>
        <taxon>Umbelopsidomycetes</taxon>
        <taxon>Umbelopsidales</taxon>
        <taxon>Umbelopsidaceae</taxon>
        <taxon>Umbelopsis</taxon>
    </lineage>
</organism>
<dbReference type="AlphaFoldDB" id="A0A8H7Q0L0"/>
<dbReference type="SUPFAM" id="SSF56112">
    <property type="entry name" value="Protein kinase-like (PK-like)"/>
    <property type="match status" value="1"/>
</dbReference>
<dbReference type="Gene3D" id="3.30.200.20">
    <property type="entry name" value="Phosphorylase Kinase, domain 1"/>
    <property type="match status" value="1"/>
</dbReference>
<comment type="caution">
    <text evidence="2">The sequence shown here is derived from an EMBL/GenBank/DDBJ whole genome shotgun (WGS) entry which is preliminary data.</text>
</comment>
<dbReference type="EMBL" id="JAEPQZ010000003">
    <property type="protein sequence ID" value="KAG2183708.1"/>
    <property type="molecule type" value="Genomic_DNA"/>
</dbReference>
<evidence type="ECO:0000313" key="2">
    <source>
        <dbReference type="EMBL" id="KAG2183708.1"/>
    </source>
</evidence>